<dbReference type="Proteomes" id="UP000317648">
    <property type="component" value="Chromosome"/>
</dbReference>
<dbReference type="SMART" id="SM00671">
    <property type="entry name" value="SEL1"/>
    <property type="match status" value="4"/>
</dbReference>
<dbReference type="AlphaFoldDB" id="A0A518E0E0"/>
<protein>
    <submittedName>
        <fullName evidence="2">Localization factor PodJL</fullName>
    </submittedName>
</protein>
<evidence type="ECO:0000256" key="1">
    <source>
        <dbReference type="SAM" id="SignalP"/>
    </source>
</evidence>
<dbReference type="InterPro" id="IPR050767">
    <property type="entry name" value="Sel1_AlgK"/>
</dbReference>
<organism evidence="2 3">
    <name type="scientific">Lignipirellula cremea</name>
    <dbReference type="NCBI Taxonomy" id="2528010"/>
    <lineage>
        <taxon>Bacteria</taxon>
        <taxon>Pseudomonadati</taxon>
        <taxon>Planctomycetota</taxon>
        <taxon>Planctomycetia</taxon>
        <taxon>Pirellulales</taxon>
        <taxon>Pirellulaceae</taxon>
        <taxon>Lignipirellula</taxon>
    </lineage>
</organism>
<sequence length="534" mass="59249" precursor="true">MSAVRVRTLGRQKFCRRTGLFALLFLLVTGSVTAGELEDLIAKANQGDPAAQYDLGRRFADGNGVEKDLAAALAWYQKAAARGRVKAEVQLGSFHAHGFATPVNWEESIRWYRQAAGQGDTTAQHNLGLDYAHGHGVEKDPAEAARWFRLAADQGHARAQFNLGELYEAGRGVPQDLAEAHLLYTLAGQHPDQEHLFGAVKAAEVIASRERTSQQLSEADRAAAPQRVAASLARIAVHPRRFGSPGQTGKSRGWFVWQKWNPETWEADVTTDPPGETFHVRVLPWATTYRHLNYGARFDEILPGEKMNMFFDADENHRRGYVVHFQDEIGQMHGHGHFWKVLSAADDGHFTAQVFAGEKPLTERVQAFEVAADCVKWQDGKQVNDFRLQPGDQVYMTWVYDDERAVVRLLTDAASLPVLKEREAARLAQEVAAEGMSGQLESLTGAEAHLLLYSTYWSQGRQLRPGDPVQMTGTGPGYHPQGRRIRATVVSQKNRGQYGSGVNDVRLQLDDPADADLLREQFGSVLRLIPSAKP</sequence>
<evidence type="ECO:0000313" key="2">
    <source>
        <dbReference type="EMBL" id="QDU97555.1"/>
    </source>
</evidence>
<dbReference type="InterPro" id="IPR006597">
    <property type="entry name" value="Sel1-like"/>
</dbReference>
<evidence type="ECO:0000313" key="3">
    <source>
        <dbReference type="Proteomes" id="UP000317648"/>
    </source>
</evidence>
<dbReference type="SUPFAM" id="SSF81901">
    <property type="entry name" value="HCP-like"/>
    <property type="match status" value="1"/>
</dbReference>
<dbReference type="KEGG" id="lcre:Pla8534_54030"/>
<dbReference type="Pfam" id="PF08238">
    <property type="entry name" value="Sel1"/>
    <property type="match status" value="4"/>
</dbReference>
<proteinExistence type="predicted"/>
<dbReference type="InterPro" id="IPR011990">
    <property type="entry name" value="TPR-like_helical_dom_sf"/>
</dbReference>
<gene>
    <name evidence="2" type="primary">podJ</name>
    <name evidence="2" type="ORF">Pla8534_54030</name>
</gene>
<feature type="chain" id="PRO_5022152300" evidence="1">
    <location>
        <begin position="35"/>
        <end position="534"/>
    </location>
</feature>
<keyword evidence="3" id="KW-1185">Reference proteome</keyword>
<dbReference type="PANTHER" id="PTHR11102:SF160">
    <property type="entry name" value="ERAD-ASSOCIATED E3 UBIQUITIN-PROTEIN LIGASE COMPONENT HRD3"/>
    <property type="match status" value="1"/>
</dbReference>
<reference evidence="2 3" key="1">
    <citation type="submission" date="2019-02" db="EMBL/GenBank/DDBJ databases">
        <title>Deep-cultivation of Planctomycetes and their phenomic and genomic characterization uncovers novel biology.</title>
        <authorList>
            <person name="Wiegand S."/>
            <person name="Jogler M."/>
            <person name="Boedeker C."/>
            <person name="Pinto D."/>
            <person name="Vollmers J."/>
            <person name="Rivas-Marin E."/>
            <person name="Kohn T."/>
            <person name="Peeters S.H."/>
            <person name="Heuer A."/>
            <person name="Rast P."/>
            <person name="Oberbeckmann S."/>
            <person name="Bunk B."/>
            <person name="Jeske O."/>
            <person name="Meyerdierks A."/>
            <person name="Storesund J.E."/>
            <person name="Kallscheuer N."/>
            <person name="Luecker S."/>
            <person name="Lage O.M."/>
            <person name="Pohl T."/>
            <person name="Merkel B.J."/>
            <person name="Hornburger P."/>
            <person name="Mueller R.-W."/>
            <person name="Bruemmer F."/>
            <person name="Labrenz M."/>
            <person name="Spormann A.M."/>
            <person name="Op den Camp H."/>
            <person name="Overmann J."/>
            <person name="Amann R."/>
            <person name="Jetten M.S.M."/>
            <person name="Mascher T."/>
            <person name="Medema M.H."/>
            <person name="Devos D.P."/>
            <person name="Kaster A.-K."/>
            <person name="Ovreas L."/>
            <person name="Rohde M."/>
            <person name="Galperin M.Y."/>
            <person name="Jogler C."/>
        </authorList>
    </citation>
    <scope>NUCLEOTIDE SEQUENCE [LARGE SCALE GENOMIC DNA]</scope>
    <source>
        <strain evidence="2 3">Pla85_3_4</strain>
    </source>
</reference>
<feature type="signal peptide" evidence="1">
    <location>
        <begin position="1"/>
        <end position="34"/>
    </location>
</feature>
<accession>A0A518E0E0</accession>
<dbReference type="Gene3D" id="1.25.40.10">
    <property type="entry name" value="Tetratricopeptide repeat domain"/>
    <property type="match status" value="1"/>
</dbReference>
<keyword evidence="1" id="KW-0732">Signal</keyword>
<dbReference type="EMBL" id="CP036433">
    <property type="protein sequence ID" value="QDU97555.1"/>
    <property type="molecule type" value="Genomic_DNA"/>
</dbReference>
<dbReference type="PANTHER" id="PTHR11102">
    <property type="entry name" value="SEL-1-LIKE PROTEIN"/>
    <property type="match status" value="1"/>
</dbReference>
<name>A0A518E0E0_9BACT</name>